<evidence type="ECO:0000256" key="2">
    <source>
        <dbReference type="ARBA" id="ARBA00008354"/>
    </source>
</evidence>
<dbReference type="GO" id="GO:0005634">
    <property type="term" value="C:nucleus"/>
    <property type="evidence" value="ECO:0007669"/>
    <property type="project" value="UniProtKB-SubCell"/>
</dbReference>
<evidence type="ECO:0000256" key="7">
    <source>
        <dbReference type="ARBA" id="ARBA00023242"/>
    </source>
</evidence>
<dbReference type="STRING" id="1314777.A0A164VNB6"/>
<accession>A0A164VNB6</accession>
<dbReference type="Pfam" id="PF03367">
    <property type="entry name" value="Zn_ribbon_ZPR1"/>
    <property type="match status" value="2"/>
</dbReference>
<dbReference type="FunFam" id="2.60.120.1040:FF:000001">
    <property type="entry name" value="Zinc finger protein ZPR1"/>
    <property type="match status" value="1"/>
</dbReference>
<evidence type="ECO:0000256" key="8">
    <source>
        <dbReference type="ARBA" id="ARBA00054139"/>
    </source>
</evidence>
<dbReference type="GO" id="GO:0008270">
    <property type="term" value="F:zinc ion binding"/>
    <property type="evidence" value="ECO:0007669"/>
    <property type="project" value="UniProtKB-KW"/>
</dbReference>
<dbReference type="Gene3D" id="2.20.25.420">
    <property type="entry name" value="ZPR1, zinc finger domain"/>
    <property type="match status" value="2"/>
</dbReference>
<dbReference type="InterPro" id="IPR042451">
    <property type="entry name" value="ZPR1_A/B_dom"/>
</dbReference>
<gene>
    <name evidence="11" type="ORF">SISNIDRAFT_478187</name>
</gene>
<feature type="compositionally biased region" description="Basic and acidic residues" evidence="9">
    <location>
        <begin position="194"/>
        <end position="209"/>
    </location>
</feature>
<feature type="domain" description="Zinc finger ZPR1-type" evidence="10">
    <location>
        <begin position="280"/>
        <end position="437"/>
    </location>
</feature>
<organism evidence="11 12">
    <name type="scientific">Sistotremastrum niveocremeum HHB9708</name>
    <dbReference type="NCBI Taxonomy" id="1314777"/>
    <lineage>
        <taxon>Eukaryota</taxon>
        <taxon>Fungi</taxon>
        <taxon>Dikarya</taxon>
        <taxon>Basidiomycota</taxon>
        <taxon>Agaricomycotina</taxon>
        <taxon>Agaricomycetes</taxon>
        <taxon>Sistotremastrales</taxon>
        <taxon>Sistotremastraceae</taxon>
        <taxon>Sertulicium</taxon>
        <taxon>Sertulicium niveocremeum</taxon>
    </lineage>
</organism>
<dbReference type="Gene3D" id="2.60.120.1040">
    <property type="entry name" value="ZPR1, A/B domain"/>
    <property type="match status" value="2"/>
</dbReference>
<evidence type="ECO:0000256" key="9">
    <source>
        <dbReference type="SAM" id="MobiDB-lite"/>
    </source>
</evidence>
<evidence type="ECO:0000256" key="4">
    <source>
        <dbReference type="ARBA" id="ARBA00022737"/>
    </source>
</evidence>
<dbReference type="InterPro" id="IPR004457">
    <property type="entry name" value="Znf_ZPR1"/>
</dbReference>
<comment type="subcellular location">
    <subcellularLocation>
        <location evidence="1">Nucleus</location>
    </subcellularLocation>
</comment>
<name>A0A164VNB6_9AGAM</name>
<evidence type="ECO:0000256" key="5">
    <source>
        <dbReference type="ARBA" id="ARBA00022771"/>
    </source>
</evidence>
<dbReference type="NCBIfam" id="TIGR00310">
    <property type="entry name" value="ZPR1_znf"/>
    <property type="match status" value="2"/>
</dbReference>
<evidence type="ECO:0000313" key="11">
    <source>
        <dbReference type="EMBL" id="KZS94308.1"/>
    </source>
</evidence>
<dbReference type="OrthoDB" id="308464at2759"/>
<feature type="region of interest" description="Disordered" evidence="9">
    <location>
        <begin position="181"/>
        <end position="209"/>
    </location>
</feature>
<evidence type="ECO:0000256" key="1">
    <source>
        <dbReference type="ARBA" id="ARBA00004123"/>
    </source>
</evidence>
<dbReference type="InterPro" id="IPR042452">
    <property type="entry name" value="ZPR1_Znf1/2"/>
</dbReference>
<dbReference type="EMBL" id="KV419404">
    <property type="protein sequence ID" value="KZS94308.1"/>
    <property type="molecule type" value="Genomic_DNA"/>
</dbReference>
<dbReference type="AlphaFoldDB" id="A0A164VNB6"/>
<keyword evidence="6" id="KW-0862">Zinc</keyword>
<dbReference type="Proteomes" id="UP000076722">
    <property type="component" value="Unassembled WGS sequence"/>
</dbReference>
<dbReference type="PANTHER" id="PTHR10876">
    <property type="entry name" value="ZINC FINGER PROTEIN ZPR1"/>
    <property type="match status" value="1"/>
</dbReference>
<feature type="compositionally biased region" description="Acidic residues" evidence="9">
    <location>
        <begin position="181"/>
        <end position="191"/>
    </location>
</feature>
<keyword evidence="3" id="KW-0479">Metal-binding</keyword>
<evidence type="ECO:0000256" key="3">
    <source>
        <dbReference type="ARBA" id="ARBA00022723"/>
    </source>
</evidence>
<protein>
    <submittedName>
        <fullName evidence="11">Zf-ZPR1-domain-containing protein</fullName>
    </submittedName>
</protein>
<evidence type="ECO:0000259" key="10">
    <source>
        <dbReference type="SMART" id="SM00709"/>
    </source>
</evidence>
<evidence type="ECO:0000313" key="12">
    <source>
        <dbReference type="Proteomes" id="UP000076722"/>
    </source>
</evidence>
<dbReference type="FunFam" id="2.20.25.420:FF:000002">
    <property type="entry name" value="Zinc finger protein ZPR1"/>
    <property type="match status" value="1"/>
</dbReference>
<comment type="similarity">
    <text evidence="2">Belongs to the ZPR1 family.</text>
</comment>
<proteinExistence type="inferred from homology"/>
<dbReference type="FunFam" id="2.20.25.420:FF:000001">
    <property type="entry name" value="Zinc finger protein ZPR1"/>
    <property type="match status" value="1"/>
</dbReference>
<reference evidence="11 12" key="1">
    <citation type="journal article" date="2016" name="Mol. Biol. Evol.">
        <title>Comparative Genomics of Early-Diverging Mushroom-Forming Fungi Provides Insights into the Origins of Lignocellulose Decay Capabilities.</title>
        <authorList>
            <person name="Nagy L.G."/>
            <person name="Riley R."/>
            <person name="Tritt A."/>
            <person name="Adam C."/>
            <person name="Daum C."/>
            <person name="Floudas D."/>
            <person name="Sun H."/>
            <person name="Yadav J.S."/>
            <person name="Pangilinan J."/>
            <person name="Larsson K.H."/>
            <person name="Matsuura K."/>
            <person name="Barry K."/>
            <person name="Labutti K."/>
            <person name="Kuo R."/>
            <person name="Ohm R.A."/>
            <person name="Bhattacharya S.S."/>
            <person name="Shirouzu T."/>
            <person name="Yoshinaga Y."/>
            <person name="Martin F.M."/>
            <person name="Grigoriev I.V."/>
            <person name="Hibbett D.S."/>
        </authorList>
    </citation>
    <scope>NUCLEOTIDE SEQUENCE [LARGE SCALE GENOMIC DNA]</scope>
    <source>
        <strain evidence="11 12">HHB9708</strain>
    </source>
</reference>
<dbReference type="Pfam" id="PF22794">
    <property type="entry name" value="jr-ZPR1"/>
    <property type="match status" value="2"/>
</dbReference>
<keyword evidence="7" id="KW-0539">Nucleus</keyword>
<feature type="domain" description="Zinc finger ZPR1-type" evidence="10">
    <location>
        <begin position="47"/>
        <end position="228"/>
    </location>
</feature>
<evidence type="ECO:0000256" key="6">
    <source>
        <dbReference type="ARBA" id="ARBA00022833"/>
    </source>
</evidence>
<comment type="function">
    <text evidence="8">Acts as a protein folding chaperone for elongation factor 1-alpha.</text>
</comment>
<keyword evidence="4" id="KW-0677">Repeat</keyword>
<dbReference type="PANTHER" id="PTHR10876:SF0">
    <property type="entry name" value="ZINC FINGER PROTEIN ZPR1"/>
    <property type="match status" value="1"/>
</dbReference>
<keyword evidence="12" id="KW-1185">Reference proteome</keyword>
<keyword evidence="5" id="KW-0863">Zinc-finger</keyword>
<feature type="region of interest" description="Disordered" evidence="9">
    <location>
        <begin position="475"/>
        <end position="500"/>
    </location>
</feature>
<sequence>MAQNFFPSIGSLAEQTDLLPDEEEEVQVANVDATKDDEDRPLQEVESLCMSCGEQGVTRMMLTSIPYFREVIVMSFRCEHCGAQNNEVQSAGGIRDQGSAYTAKILNREDLDRQIVKSASCTVSIPEWELTIPPNRGQLTNVEGLLRDIVNDLSVNQPLRRIEDEPAYKKVQKIIDDFTEVIDDSTEDETEGTPAEKEPKREKQKEDKIAHPFTVILDDPAGSSWIEFIGSMADPKWNLRLYHRTKEQTQALGFATEETEAHDAPEAAPVNQDEVLVFHGTCSSCGRPLDTRMKTVSIPYFKDIIIMSTNCDACGYKDNEVKSSGAISEKGKRITLKVEDKEDLSRDILKSETCGLTIPEIDLVLQPGTLGGRFTTIEGILEQIYEELSEKVYMTGDSHTGENSFEKFLADLKDVKNVTRPYTLIIDDPMANSYLQNIYAPDPDPNMTTEIYERTWAQNEELGLNDMKVENYAEPEPAQNLESVSAVPSPSHIGDIPSPV</sequence>
<dbReference type="InterPro" id="IPR056180">
    <property type="entry name" value="ZPR1_jr_dom"/>
</dbReference>
<dbReference type="InterPro" id="IPR040141">
    <property type="entry name" value="ZPR1"/>
</dbReference>
<dbReference type="SMART" id="SM00709">
    <property type="entry name" value="Zpr1"/>
    <property type="match status" value="2"/>
</dbReference>